<dbReference type="AlphaFoldDB" id="A0A2V4U167"/>
<reference evidence="2 3" key="1">
    <citation type="submission" date="2018-06" db="EMBL/GenBank/DDBJ databases">
        <title>Genomic Encyclopedia of Type Strains, Phase IV (KMG-V): Genome sequencing to study the core and pangenomes of soil and plant-associated prokaryotes.</title>
        <authorList>
            <person name="Whitman W."/>
        </authorList>
    </citation>
    <scope>NUCLEOTIDE SEQUENCE [LARGE SCALE GENOMIC DNA]</scope>
    <source>
        <strain evidence="2 3">SRCL-318</strain>
    </source>
</reference>
<dbReference type="Pfam" id="PF05488">
    <property type="entry name" value="PAAR_motif"/>
    <property type="match status" value="1"/>
</dbReference>
<protein>
    <submittedName>
        <fullName evidence="2">Putative Zn-binding protein involved in type VI secretion</fullName>
    </submittedName>
</protein>
<dbReference type="Gene3D" id="2.60.200.60">
    <property type="match status" value="1"/>
</dbReference>
<proteinExistence type="predicted"/>
<evidence type="ECO:0000313" key="2">
    <source>
        <dbReference type="EMBL" id="PYE24302.1"/>
    </source>
</evidence>
<comment type="caution">
    <text evidence="2">The sequence shown here is derived from an EMBL/GenBank/DDBJ whole genome shotgun (WGS) entry which is preliminary data.</text>
</comment>
<evidence type="ECO:0000313" key="3">
    <source>
        <dbReference type="Proteomes" id="UP000247772"/>
    </source>
</evidence>
<sequence length="95" mass="10372">MGPNVFSHAMKSPIRKGDELEHGGEVTGGSPWMNFMGRPLARKGDDAICVLHGPTTIDEGYAKFPDRDGKEVAFHHYRCACGCRLISSLQNVNIA</sequence>
<organism evidence="2 3">
    <name type="scientific">Paraburkholderia silvatlantica</name>
    <dbReference type="NCBI Taxonomy" id="321895"/>
    <lineage>
        <taxon>Bacteria</taxon>
        <taxon>Pseudomonadati</taxon>
        <taxon>Pseudomonadota</taxon>
        <taxon>Betaproteobacteria</taxon>
        <taxon>Burkholderiales</taxon>
        <taxon>Burkholderiaceae</taxon>
        <taxon>Paraburkholderia</taxon>
    </lineage>
</organism>
<dbReference type="InterPro" id="IPR008727">
    <property type="entry name" value="PAAR_motif"/>
</dbReference>
<name>A0A2V4U167_9BURK</name>
<dbReference type="Proteomes" id="UP000247772">
    <property type="component" value="Unassembled WGS sequence"/>
</dbReference>
<dbReference type="CDD" id="cd14744">
    <property type="entry name" value="PAAR_CT_2"/>
    <property type="match status" value="1"/>
</dbReference>
<accession>A0A2V4U167</accession>
<dbReference type="EMBL" id="QJSQ01000006">
    <property type="protein sequence ID" value="PYE24302.1"/>
    <property type="molecule type" value="Genomic_DNA"/>
</dbReference>
<feature type="region of interest" description="Disordered" evidence="1">
    <location>
        <begin position="1"/>
        <end position="26"/>
    </location>
</feature>
<gene>
    <name evidence="2" type="ORF">C7410_106132</name>
</gene>
<feature type="compositionally biased region" description="Basic and acidic residues" evidence="1">
    <location>
        <begin position="15"/>
        <end position="24"/>
    </location>
</feature>
<evidence type="ECO:0000256" key="1">
    <source>
        <dbReference type="SAM" id="MobiDB-lite"/>
    </source>
</evidence>